<dbReference type="PANTHER" id="PTHR34224:SF18">
    <property type="entry name" value="INTERACTOR OF CONSTITUTIVE ACTIVE ROPS 3"/>
    <property type="match status" value="1"/>
</dbReference>
<keyword evidence="6" id="KW-1185">Reference proteome</keyword>
<evidence type="ECO:0000256" key="3">
    <source>
        <dbReference type="SAM" id="Coils"/>
    </source>
</evidence>
<feature type="region of interest" description="Disordered" evidence="4">
    <location>
        <begin position="322"/>
        <end position="350"/>
    </location>
</feature>
<name>A0A022R867_ERYGU</name>
<keyword evidence="2 3" id="KW-0175">Coiled coil</keyword>
<evidence type="ECO:0000313" key="5">
    <source>
        <dbReference type="EMBL" id="EYU36214.1"/>
    </source>
</evidence>
<dbReference type="PANTHER" id="PTHR34224">
    <property type="entry name" value="INTERACTOR OF CONSTITUTIVE ACTIVE ROPS 2, CHLOROPLASTIC-RELATED"/>
    <property type="match status" value="1"/>
</dbReference>
<feature type="non-terminal residue" evidence="5">
    <location>
        <position position="1"/>
    </location>
</feature>
<evidence type="ECO:0000313" key="6">
    <source>
        <dbReference type="Proteomes" id="UP000030748"/>
    </source>
</evidence>
<dbReference type="eggNOG" id="ENOG502QT2U">
    <property type="taxonomic scope" value="Eukaryota"/>
</dbReference>
<reference evidence="5 6" key="1">
    <citation type="journal article" date="2013" name="Proc. Natl. Acad. Sci. U.S.A.">
        <title>Fine-scale variation in meiotic recombination in Mimulus inferred from population shotgun sequencing.</title>
        <authorList>
            <person name="Hellsten U."/>
            <person name="Wright K.M."/>
            <person name="Jenkins J."/>
            <person name="Shu S."/>
            <person name="Yuan Y."/>
            <person name="Wessler S.R."/>
            <person name="Schmutz J."/>
            <person name="Willis J.H."/>
            <person name="Rokhsar D.S."/>
        </authorList>
    </citation>
    <scope>NUCLEOTIDE SEQUENCE [LARGE SCALE GENOMIC DNA]</scope>
    <source>
        <strain evidence="6">cv. DUN x IM62</strain>
    </source>
</reference>
<dbReference type="InterPro" id="IPR029688">
    <property type="entry name" value="ICR"/>
</dbReference>
<accession>A0A022R867</accession>
<organism evidence="5 6">
    <name type="scientific">Erythranthe guttata</name>
    <name type="common">Yellow monkey flower</name>
    <name type="synonym">Mimulus guttatus</name>
    <dbReference type="NCBI Taxonomy" id="4155"/>
    <lineage>
        <taxon>Eukaryota</taxon>
        <taxon>Viridiplantae</taxon>
        <taxon>Streptophyta</taxon>
        <taxon>Embryophyta</taxon>
        <taxon>Tracheophyta</taxon>
        <taxon>Spermatophyta</taxon>
        <taxon>Magnoliopsida</taxon>
        <taxon>eudicotyledons</taxon>
        <taxon>Gunneridae</taxon>
        <taxon>Pentapetalae</taxon>
        <taxon>asterids</taxon>
        <taxon>lamiids</taxon>
        <taxon>Lamiales</taxon>
        <taxon>Phrymaceae</taxon>
        <taxon>Erythranthe</taxon>
    </lineage>
</organism>
<feature type="coiled-coil region" evidence="3">
    <location>
        <begin position="96"/>
        <end position="151"/>
    </location>
</feature>
<evidence type="ECO:0000256" key="4">
    <source>
        <dbReference type="SAM" id="MobiDB-lite"/>
    </source>
</evidence>
<proteinExistence type="inferred from homology"/>
<dbReference type="Proteomes" id="UP000030748">
    <property type="component" value="Unassembled WGS sequence"/>
</dbReference>
<feature type="compositionally biased region" description="Basic and acidic residues" evidence="4">
    <location>
        <begin position="322"/>
        <end position="339"/>
    </location>
</feature>
<evidence type="ECO:0000256" key="1">
    <source>
        <dbReference type="ARBA" id="ARBA00009778"/>
    </source>
</evidence>
<gene>
    <name evidence="5" type="ORF">MIMGU_mgv1a0269351mg</name>
</gene>
<dbReference type="AlphaFoldDB" id="A0A022R867"/>
<comment type="similarity">
    <text evidence="1">Belongs to the ICR family.</text>
</comment>
<feature type="coiled-coil region" evidence="3">
    <location>
        <begin position="6"/>
        <end position="61"/>
    </location>
</feature>
<sequence length="489" mass="54719">KASESSSELENQISKLEKDLQTVKDQLCSTEELKKQAQKEAEESNQQLSALSLKLDESRKLLETSGPEEISEERDPILVSELDAIQKQHSHDTAALASALDEIKQLKSQLETVSESESAHFKNSELDKTELEDLKKSLLETLSLVEEMKNELSDCKESESRAHTLVGETLTQLETAKKKLVSKLKADISISDSGSKNEGDVIDTEINSVRIEVQQLRSALEAAEIRHNEEQSRSAEQMEKALETVEKIKSASANREAELESELRKSRNEIEELKANLMDKETELQGICEENESLTRKIESSHALSGDEFDKEIENLKDSLTEKEREWRNASEERERLVKETSGGGDVGDDVVESARAAEREALMKVGYMTEEVDKSHRRVARVAEQLEAAQAANGEMEAEMRRLKVQSDQWRKAAEAAAAMLSSQGNINSNGGQIMERSGSMDSHFNGSPRMGKMSSSPYGDDVDDDLMKKKNANMLRRIGVLWKKPHK</sequence>
<feature type="coiled-coil region" evidence="3">
    <location>
        <begin position="380"/>
        <end position="414"/>
    </location>
</feature>
<evidence type="ECO:0000256" key="2">
    <source>
        <dbReference type="ARBA" id="ARBA00023054"/>
    </source>
</evidence>
<dbReference type="EMBL" id="KI630592">
    <property type="protein sequence ID" value="EYU36214.1"/>
    <property type="molecule type" value="Genomic_DNA"/>
</dbReference>
<dbReference type="STRING" id="4155.A0A022R867"/>
<feature type="region of interest" description="Disordered" evidence="4">
    <location>
        <begin position="425"/>
        <end position="467"/>
    </location>
</feature>
<protein>
    <submittedName>
        <fullName evidence="5">Uncharacterized protein</fullName>
    </submittedName>
</protein>